<evidence type="ECO:0000313" key="3">
    <source>
        <dbReference type="Proteomes" id="UP000320582"/>
    </source>
</evidence>
<gene>
    <name evidence="2" type="ORF">BD293_2664</name>
</gene>
<feature type="domain" description="PhyR sigma2" evidence="1">
    <location>
        <begin position="64"/>
        <end position="83"/>
    </location>
</feature>
<protein>
    <recommendedName>
        <fullName evidence="1">PhyR sigma2 domain-containing protein</fullName>
    </recommendedName>
</protein>
<dbReference type="RefSeq" id="WP_142082384.1">
    <property type="nucleotide sequence ID" value="NZ_VFPT01000001.1"/>
</dbReference>
<sequence length="85" mass="9678">MISLDTQDGGRAAFRNQTPAIALGSMKRKKFVRTKSQNILIVTERWYYCMHTPLGENMSTSLQIAKELPYLRRYARALTGSQSPI</sequence>
<dbReference type="EMBL" id="VFPT01000001">
    <property type="protein sequence ID" value="TQM94009.1"/>
    <property type="molecule type" value="Genomic_DNA"/>
</dbReference>
<dbReference type="Gene3D" id="1.10.1740.10">
    <property type="match status" value="1"/>
</dbReference>
<evidence type="ECO:0000259" key="1">
    <source>
        <dbReference type="Pfam" id="PF22029"/>
    </source>
</evidence>
<name>A0A543KG04_9RHOB</name>
<organism evidence="2 3">
    <name type="scientific">Roseinatronobacter monicus</name>
    <dbReference type="NCBI Taxonomy" id="393481"/>
    <lineage>
        <taxon>Bacteria</taxon>
        <taxon>Pseudomonadati</taxon>
        <taxon>Pseudomonadota</taxon>
        <taxon>Alphaproteobacteria</taxon>
        <taxon>Rhodobacterales</taxon>
        <taxon>Paracoccaceae</taxon>
        <taxon>Roseinatronobacter</taxon>
    </lineage>
</organism>
<dbReference type="InterPro" id="IPR053866">
    <property type="entry name" value="PhyR_sigma2"/>
</dbReference>
<comment type="caution">
    <text evidence="2">The sequence shown here is derived from an EMBL/GenBank/DDBJ whole genome shotgun (WGS) entry which is preliminary data.</text>
</comment>
<dbReference type="Pfam" id="PF22029">
    <property type="entry name" value="PhyR_sigma2"/>
    <property type="match status" value="1"/>
</dbReference>
<reference evidence="2 3" key="1">
    <citation type="submission" date="2019-06" db="EMBL/GenBank/DDBJ databases">
        <title>Genomic Encyclopedia of Archaeal and Bacterial Type Strains, Phase II (KMG-II): from individual species to whole genera.</title>
        <authorList>
            <person name="Goeker M."/>
        </authorList>
    </citation>
    <scope>NUCLEOTIDE SEQUENCE [LARGE SCALE GENOMIC DNA]</scope>
    <source>
        <strain evidence="2 3">DSM 18423</strain>
    </source>
</reference>
<evidence type="ECO:0000313" key="2">
    <source>
        <dbReference type="EMBL" id="TQM94009.1"/>
    </source>
</evidence>
<proteinExistence type="predicted"/>
<dbReference type="Proteomes" id="UP000320582">
    <property type="component" value="Unassembled WGS sequence"/>
</dbReference>
<keyword evidence="3" id="KW-1185">Reference proteome</keyword>
<dbReference type="AlphaFoldDB" id="A0A543KG04"/>
<accession>A0A543KG04</accession>